<name>A0ABQ2I3F2_9BACT</name>
<keyword evidence="1" id="KW-1133">Transmembrane helix</keyword>
<feature type="transmembrane region" description="Helical" evidence="1">
    <location>
        <begin position="339"/>
        <end position="363"/>
    </location>
</feature>
<gene>
    <name evidence="2" type="ORF">GCM10010967_32760</name>
</gene>
<comment type="caution">
    <text evidence="2">The sequence shown here is derived from an EMBL/GenBank/DDBJ whole genome shotgun (WGS) entry which is preliminary data.</text>
</comment>
<feature type="transmembrane region" description="Helical" evidence="1">
    <location>
        <begin position="155"/>
        <end position="175"/>
    </location>
</feature>
<keyword evidence="1" id="KW-0472">Membrane</keyword>
<feature type="transmembrane region" description="Helical" evidence="1">
    <location>
        <begin position="14"/>
        <end position="31"/>
    </location>
</feature>
<feature type="transmembrane region" description="Helical" evidence="1">
    <location>
        <begin position="115"/>
        <end position="140"/>
    </location>
</feature>
<accession>A0ABQ2I3F2</accession>
<dbReference type="Proteomes" id="UP000632339">
    <property type="component" value="Unassembled WGS sequence"/>
</dbReference>
<reference evidence="3" key="1">
    <citation type="journal article" date="2019" name="Int. J. Syst. Evol. Microbiol.">
        <title>The Global Catalogue of Microorganisms (GCM) 10K type strain sequencing project: providing services to taxonomists for standard genome sequencing and annotation.</title>
        <authorList>
            <consortium name="The Broad Institute Genomics Platform"/>
            <consortium name="The Broad Institute Genome Sequencing Center for Infectious Disease"/>
            <person name="Wu L."/>
            <person name="Ma J."/>
        </authorList>
    </citation>
    <scope>NUCLEOTIDE SEQUENCE [LARGE SCALE GENOMIC DNA]</scope>
    <source>
        <strain evidence="3">CGMCC 1.6375</strain>
    </source>
</reference>
<dbReference type="RefSeq" id="WP_019942755.1">
    <property type="nucleotide sequence ID" value="NZ_BMLI01000001.1"/>
</dbReference>
<feature type="transmembrane region" description="Helical" evidence="1">
    <location>
        <begin position="73"/>
        <end position="94"/>
    </location>
</feature>
<keyword evidence="1" id="KW-0812">Transmembrane</keyword>
<evidence type="ECO:0000313" key="2">
    <source>
        <dbReference type="EMBL" id="GGM96530.1"/>
    </source>
</evidence>
<proteinExistence type="predicted"/>
<evidence type="ECO:0000313" key="3">
    <source>
        <dbReference type="Proteomes" id="UP000632339"/>
    </source>
</evidence>
<feature type="transmembrane region" description="Helical" evidence="1">
    <location>
        <begin position="375"/>
        <end position="394"/>
    </location>
</feature>
<organism evidence="2 3">
    <name type="scientific">Dyadobacter beijingensis</name>
    <dbReference type="NCBI Taxonomy" id="365489"/>
    <lineage>
        <taxon>Bacteria</taxon>
        <taxon>Pseudomonadati</taxon>
        <taxon>Bacteroidota</taxon>
        <taxon>Cytophagia</taxon>
        <taxon>Cytophagales</taxon>
        <taxon>Spirosomataceae</taxon>
        <taxon>Dyadobacter</taxon>
    </lineage>
</organism>
<feature type="transmembrane region" description="Helical" evidence="1">
    <location>
        <begin position="43"/>
        <end position="61"/>
    </location>
</feature>
<dbReference type="EMBL" id="BMLI01000001">
    <property type="protein sequence ID" value="GGM96530.1"/>
    <property type="molecule type" value="Genomic_DNA"/>
</dbReference>
<protein>
    <recommendedName>
        <fullName evidence="4">Oligosaccharide repeat unit polymerase</fullName>
    </recommendedName>
</protein>
<keyword evidence="3" id="KW-1185">Reference proteome</keyword>
<evidence type="ECO:0000256" key="1">
    <source>
        <dbReference type="SAM" id="Phobius"/>
    </source>
</evidence>
<feature type="transmembrane region" description="Helical" evidence="1">
    <location>
        <begin position="233"/>
        <end position="253"/>
    </location>
</feature>
<sequence length="440" mass="49345">MATEFFVGPILDNWLKYGLIYAAIVCLYLFLYRKIYWNIFDPMFLTVLNLSGSAFCVYFLYADQSLKPVYGWSFLGTEIALIAGLFLSKTIPALRIGGKVERNLEPEKGITEFDIFCFIMCMGYFVIEIINLKTVGIVLLDTENNHVSAYGGHGIIRAFLVSFRTLVTLTIYYKILFLKQRLNAMELFICFVLLVDLATSGSKSAIVVFFTLYFLTAYPLSLHGHIKQVKISWPLILALASFPVIVVMVSVGASPESALQQVGLRFMASGDVFLLGYYDDVMASIQETSFLKYAFYPGWGTILKNLGFEIIPPEPVGVDVFAFYSNSRLSGANGRYNYLAYHFFGLWGGFLYAFIIGLIVGYMREVFVKFNPKTISYFGFIFMVTLISCSSRLIDDLLLFGNTCFWALFFLIAVCVAAKLTHLVLKALAPPVVPQGQSAA</sequence>
<feature type="transmembrane region" description="Helical" evidence="1">
    <location>
        <begin position="400"/>
        <end position="418"/>
    </location>
</feature>
<evidence type="ECO:0008006" key="4">
    <source>
        <dbReference type="Google" id="ProtNLM"/>
    </source>
</evidence>